<comment type="similarity">
    <text evidence="2">Belongs to the 'GDXG' lipolytic enzyme family.</text>
</comment>
<evidence type="ECO:0000313" key="8">
    <source>
        <dbReference type="Proteomes" id="UP000323386"/>
    </source>
</evidence>
<evidence type="ECO:0000256" key="4">
    <source>
        <dbReference type="RuleBase" id="RU361235"/>
    </source>
</evidence>
<sequence length="576" mass="60597">MLWFIPLLCLLLHSVASSCGLPVGPSSPLVVSTSLGKVRGALVDRQAHRFTLPFAEPPVGPLRFAAPQPLLSWSSMLDGSKTPSACMQSGDGGRGGNAASEDCLYITLYRPSSARSGSNLPVLVWIHGGSFTSGSSTASGLDGSKFASEGNVLVVFVQYRLGAFGFFHTDSTLDEASVNAESGAHKVPGNQAVRDVVQSLLFLRDHVAEFGGNPSSITVAGQSSGAHMVRTLLTLPAANSLFHRAILHSDPSNYGPATAQANSMLGKSVAQQLGCGDLACLRSRSAQDVLQASDNAASMLPQQDGSIPVGEPWRPFLGSYFSQGIESAGSAIRDVIMTTVRNEAGSQVGSMLQPTAQGASKIRLDANYGPMSQVDLSAGDILDMLFNEGRGDILSAQSAYFAASEHDVDDGLRCSIEEAATDGLYRCGSWSTASRLNLYLAVHHTGMTYPSNDGNTYCSAGGRVCHEDDIYALFDTHSQSGRGGLSPRQTSYAQELRERWLSFIKTGDPNTAKHGGWQKAAAGGSGGGGGEGGGQKVQLLQLGSEDDGSSLIDSVDMGVCHDTWGSAVRFDWQLYQ</sequence>
<organism evidence="7 8">
    <name type="scientific">Pseudozyma flocculosa</name>
    <dbReference type="NCBI Taxonomy" id="84751"/>
    <lineage>
        <taxon>Eukaryota</taxon>
        <taxon>Fungi</taxon>
        <taxon>Dikarya</taxon>
        <taxon>Basidiomycota</taxon>
        <taxon>Ustilaginomycotina</taxon>
        <taxon>Ustilaginomycetes</taxon>
        <taxon>Ustilaginales</taxon>
        <taxon>Ustilaginaceae</taxon>
        <taxon>Pseudozyma</taxon>
    </lineage>
</organism>
<dbReference type="SUPFAM" id="SSF53474">
    <property type="entry name" value="alpha/beta-Hydrolases"/>
    <property type="match status" value="1"/>
</dbReference>
<gene>
    <name evidence="7" type="ORF">PSFLO_03089</name>
</gene>
<evidence type="ECO:0000256" key="3">
    <source>
        <dbReference type="ARBA" id="ARBA00022801"/>
    </source>
</evidence>
<dbReference type="PROSITE" id="PS01173">
    <property type="entry name" value="LIPASE_GDXG_HIS"/>
    <property type="match status" value="1"/>
</dbReference>
<keyword evidence="3 4" id="KW-0378">Hydrolase</keyword>
<evidence type="ECO:0000313" key="7">
    <source>
        <dbReference type="EMBL" id="SPO37614.1"/>
    </source>
</evidence>
<dbReference type="PANTHER" id="PTHR45570">
    <property type="entry name" value="CARBOXYLIC ESTER HYDROLASE"/>
    <property type="match status" value="1"/>
</dbReference>
<feature type="signal peptide" evidence="4">
    <location>
        <begin position="1"/>
        <end position="20"/>
    </location>
</feature>
<dbReference type="AlphaFoldDB" id="A0A5C3EZB6"/>
<dbReference type="Gene3D" id="3.40.50.1820">
    <property type="entry name" value="alpha/beta hydrolase"/>
    <property type="match status" value="1"/>
</dbReference>
<keyword evidence="4" id="KW-0732">Signal</keyword>
<dbReference type="InterPro" id="IPR019826">
    <property type="entry name" value="Carboxylesterase_B_AS"/>
</dbReference>
<evidence type="ECO:0000256" key="5">
    <source>
        <dbReference type="SAM" id="MobiDB-lite"/>
    </source>
</evidence>
<evidence type="ECO:0000256" key="1">
    <source>
        <dbReference type="ARBA" id="ARBA00005964"/>
    </source>
</evidence>
<dbReference type="OrthoDB" id="408631at2759"/>
<proteinExistence type="inferred from homology"/>
<dbReference type="InterPro" id="IPR029058">
    <property type="entry name" value="AB_hydrolase_fold"/>
</dbReference>
<dbReference type="EMBL" id="OOIP01000007">
    <property type="protein sequence ID" value="SPO37614.1"/>
    <property type="molecule type" value="Genomic_DNA"/>
</dbReference>
<feature type="chain" id="PRO_5023021955" description="Carboxylic ester hydrolase" evidence="4">
    <location>
        <begin position="21"/>
        <end position="576"/>
    </location>
</feature>
<dbReference type="Proteomes" id="UP000323386">
    <property type="component" value="Unassembled WGS sequence"/>
</dbReference>
<dbReference type="PANTHER" id="PTHR45570:SF1">
    <property type="entry name" value="CARBOXYLIC ESTER HYDROLASE"/>
    <property type="match status" value="1"/>
</dbReference>
<dbReference type="EC" id="3.1.1.-" evidence="4"/>
<protein>
    <recommendedName>
        <fullName evidence="4">Carboxylic ester hydrolase</fullName>
        <ecNumber evidence="4">3.1.1.-</ecNumber>
    </recommendedName>
</protein>
<dbReference type="GO" id="GO:0016787">
    <property type="term" value="F:hydrolase activity"/>
    <property type="evidence" value="ECO:0007669"/>
    <property type="project" value="UniProtKB-KW"/>
</dbReference>
<feature type="region of interest" description="Disordered" evidence="5">
    <location>
        <begin position="509"/>
        <end position="536"/>
    </location>
</feature>
<dbReference type="Pfam" id="PF00135">
    <property type="entry name" value="COesterase"/>
    <property type="match status" value="1"/>
</dbReference>
<dbReference type="InterPro" id="IPR002018">
    <property type="entry name" value="CarbesteraseB"/>
</dbReference>
<name>A0A5C3EZB6_9BASI</name>
<reference evidence="7 8" key="1">
    <citation type="submission" date="2018-03" db="EMBL/GenBank/DDBJ databases">
        <authorList>
            <person name="Guldener U."/>
        </authorList>
    </citation>
    <scope>NUCLEOTIDE SEQUENCE [LARGE SCALE GENOMIC DNA]</scope>
    <source>
        <strain evidence="7 8">DAOM196992</strain>
    </source>
</reference>
<comment type="similarity">
    <text evidence="1 4">Belongs to the type-B carboxylesterase/lipase family.</text>
</comment>
<accession>A0A5C3EZB6</accession>
<feature type="compositionally biased region" description="Gly residues" evidence="5">
    <location>
        <begin position="523"/>
        <end position="535"/>
    </location>
</feature>
<feature type="domain" description="Carboxylesterase type B" evidence="6">
    <location>
        <begin position="29"/>
        <end position="520"/>
    </location>
</feature>
<dbReference type="PROSITE" id="PS00122">
    <property type="entry name" value="CARBOXYLESTERASE_B_1"/>
    <property type="match status" value="1"/>
</dbReference>
<evidence type="ECO:0000256" key="2">
    <source>
        <dbReference type="ARBA" id="ARBA00010515"/>
    </source>
</evidence>
<keyword evidence="8" id="KW-1185">Reference proteome</keyword>
<dbReference type="InterPro" id="IPR002168">
    <property type="entry name" value="Lipase_GDXG_HIS_AS"/>
</dbReference>
<evidence type="ECO:0000259" key="6">
    <source>
        <dbReference type="Pfam" id="PF00135"/>
    </source>
</evidence>